<keyword evidence="7" id="KW-0560">Oxidoreductase</keyword>
<keyword evidence="5" id="KW-0274">FAD</keyword>
<keyword evidence="6" id="KW-0521">NADP</keyword>
<gene>
    <name evidence="8" type="ORF">Z519_06804</name>
</gene>
<evidence type="ECO:0000256" key="1">
    <source>
        <dbReference type="ARBA" id="ARBA00001974"/>
    </source>
</evidence>
<dbReference type="AlphaFoldDB" id="A0A0D2HQ42"/>
<dbReference type="GeneID" id="27699732"/>
<name>A0A0D2HQ42_CLAB1</name>
<dbReference type="RefSeq" id="XP_016619624.1">
    <property type="nucleotide sequence ID" value="XM_016764542.1"/>
</dbReference>
<keyword evidence="4" id="KW-0285">Flavoprotein</keyword>
<proteinExistence type="inferred from homology"/>
<evidence type="ECO:0000256" key="3">
    <source>
        <dbReference type="ARBA" id="ARBA00010139"/>
    </source>
</evidence>
<comment type="cofactor">
    <cofactor evidence="1">
        <name>FAD</name>
        <dbReference type="ChEBI" id="CHEBI:57692"/>
    </cofactor>
</comment>
<evidence type="ECO:0000256" key="7">
    <source>
        <dbReference type="ARBA" id="ARBA00023002"/>
    </source>
</evidence>
<comment type="pathway">
    <text evidence="2">Secondary metabolite biosynthesis; terpenoid biosynthesis.</text>
</comment>
<evidence type="ECO:0000313" key="9">
    <source>
        <dbReference type="Proteomes" id="UP000053789"/>
    </source>
</evidence>
<evidence type="ECO:0000256" key="5">
    <source>
        <dbReference type="ARBA" id="ARBA00022827"/>
    </source>
</evidence>
<dbReference type="InterPro" id="IPR036188">
    <property type="entry name" value="FAD/NAD-bd_sf"/>
</dbReference>
<evidence type="ECO:0000256" key="2">
    <source>
        <dbReference type="ARBA" id="ARBA00004721"/>
    </source>
</evidence>
<dbReference type="OrthoDB" id="66881at2759"/>
<dbReference type="Gene3D" id="3.50.50.60">
    <property type="entry name" value="FAD/NAD(P)-binding domain"/>
    <property type="match status" value="1"/>
</dbReference>
<evidence type="ECO:0000256" key="4">
    <source>
        <dbReference type="ARBA" id="ARBA00022630"/>
    </source>
</evidence>
<dbReference type="Proteomes" id="UP000053789">
    <property type="component" value="Unassembled WGS sequence"/>
</dbReference>
<dbReference type="PANTHER" id="PTHR43098:SF2">
    <property type="entry name" value="FAD-BINDING MONOOXYGENASE AUSB-RELATED"/>
    <property type="match status" value="1"/>
</dbReference>
<dbReference type="GO" id="GO:0016491">
    <property type="term" value="F:oxidoreductase activity"/>
    <property type="evidence" value="ECO:0007669"/>
    <property type="project" value="UniProtKB-KW"/>
</dbReference>
<dbReference type="EMBL" id="KN846988">
    <property type="protein sequence ID" value="KIW92955.1"/>
    <property type="molecule type" value="Genomic_DNA"/>
</dbReference>
<dbReference type="PANTHER" id="PTHR43098">
    <property type="entry name" value="L-ORNITHINE N(5)-MONOOXYGENASE-RELATED"/>
    <property type="match status" value="1"/>
</dbReference>
<evidence type="ECO:0000313" key="8">
    <source>
        <dbReference type="EMBL" id="KIW92955.1"/>
    </source>
</evidence>
<keyword evidence="9" id="KW-1185">Reference proteome</keyword>
<protein>
    <submittedName>
        <fullName evidence="8">Uncharacterized protein</fullName>
    </submittedName>
</protein>
<dbReference type="VEuPathDB" id="FungiDB:Z519_06804"/>
<dbReference type="HOGENOM" id="CLU_006937_8_2_1"/>
<sequence length="237" mass="25787">MFHDKYLQSFNAPNVTLIDNDGRGVVGLTENSIVFDGQEYPVDTLVFSRSYKVSLDTSPGARLHIKVVGPNCQLLDDKWDQGIATLHEVQSNGFPKPVLSGAGAQAGATPNQTTMVDELAQHIAFMITEVTKGVKKDGDDPRPGNKSACTIELTVEAESAWTKRIVAGASPFIAMSNCPPSYFNAEGELYKVAAPGPEALDTLTRGSMWAKGHEDWLRVIQAWRTGGIRKDVRVELL</sequence>
<reference evidence="8" key="1">
    <citation type="submission" date="2015-01" db="EMBL/GenBank/DDBJ databases">
        <title>The Genome Sequence of Cladophialophora bantiana CBS 173.52.</title>
        <authorList>
            <consortium name="The Broad Institute Genomics Platform"/>
            <person name="Cuomo C."/>
            <person name="de Hoog S."/>
            <person name="Gorbushina A."/>
            <person name="Stielow B."/>
            <person name="Teixiera M."/>
            <person name="Abouelleil A."/>
            <person name="Chapman S.B."/>
            <person name="Priest M."/>
            <person name="Young S.K."/>
            <person name="Wortman J."/>
            <person name="Nusbaum C."/>
            <person name="Birren B."/>
        </authorList>
    </citation>
    <scope>NUCLEOTIDE SEQUENCE [LARGE SCALE GENOMIC DNA]</scope>
    <source>
        <strain evidence="8">CBS 173.52</strain>
    </source>
</reference>
<dbReference type="InterPro" id="IPR050775">
    <property type="entry name" value="FAD-binding_Monooxygenases"/>
</dbReference>
<evidence type="ECO:0000256" key="6">
    <source>
        <dbReference type="ARBA" id="ARBA00022857"/>
    </source>
</evidence>
<accession>A0A0D2HQ42</accession>
<comment type="similarity">
    <text evidence="3">Belongs to the FAD-binding monooxygenase family.</text>
</comment>
<organism evidence="8 9">
    <name type="scientific">Cladophialophora bantiana (strain ATCC 10958 / CBS 173.52 / CDC B-1940 / NIH 8579)</name>
    <name type="common">Xylohypha bantiana</name>
    <dbReference type="NCBI Taxonomy" id="1442370"/>
    <lineage>
        <taxon>Eukaryota</taxon>
        <taxon>Fungi</taxon>
        <taxon>Dikarya</taxon>
        <taxon>Ascomycota</taxon>
        <taxon>Pezizomycotina</taxon>
        <taxon>Eurotiomycetes</taxon>
        <taxon>Chaetothyriomycetidae</taxon>
        <taxon>Chaetothyriales</taxon>
        <taxon>Herpotrichiellaceae</taxon>
        <taxon>Cladophialophora</taxon>
    </lineage>
</organism>